<reference evidence="2" key="1">
    <citation type="journal article" date="2017" name="Nat. Ecol. Evol.">
        <title>Genome expansion and lineage-specific genetic innovations in the forest pathogenic fungi Armillaria.</title>
        <authorList>
            <person name="Sipos G."/>
            <person name="Prasanna A.N."/>
            <person name="Walter M.C."/>
            <person name="O'Connor E."/>
            <person name="Balint B."/>
            <person name="Krizsan K."/>
            <person name="Kiss B."/>
            <person name="Hess J."/>
            <person name="Varga T."/>
            <person name="Slot J."/>
            <person name="Riley R."/>
            <person name="Boka B."/>
            <person name="Rigling D."/>
            <person name="Barry K."/>
            <person name="Lee J."/>
            <person name="Mihaltcheva S."/>
            <person name="LaButti K."/>
            <person name="Lipzen A."/>
            <person name="Waldron R."/>
            <person name="Moloney N.M."/>
            <person name="Sperisen C."/>
            <person name="Kredics L."/>
            <person name="Vagvoelgyi C."/>
            <person name="Patrignani A."/>
            <person name="Fitzpatrick D."/>
            <person name="Nagy I."/>
            <person name="Doyle S."/>
            <person name="Anderson J.B."/>
            <person name="Grigoriev I.V."/>
            <person name="Gueldener U."/>
            <person name="Muensterkoetter M."/>
            <person name="Nagy L.G."/>
        </authorList>
    </citation>
    <scope>NUCLEOTIDE SEQUENCE [LARGE SCALE GENOMIC DNA]</scope>
    <source>
        <strain evidence="2">C18/9</strain>
    </source>
</reference>
<evidence type="ECO:0000313" key="2">
    <source>
        <dbReference type="Proteomes" id="UP000219338"/>
    </source>
</evidence>
<dbReference type="AlphaFoldDB" id="A0A284RHD7"/>
<accession>A0A284RHD7</accession>
<gene>
    <name evidence="1" type="ORF">ARMOST_11536</name>
</gene>
<organism evidence="1 2">
    <name type="scientific">Armillaria ostoyae</name>
    <name type="common">Armillaria root rot fungus</name>
    <dbReference type="NCBI Taxonomy" id="47428"/>
    <lineage>
        <taxon>Eukaryota</taxon>
        <taxon>Fungi</taxon>
        <taxon>Dikarya</taxon>
        <taxon>Basidiomycota</taxon>
        <taxon>Agaricomycotina</taxon>
        <taxon>Agaricomycetes</taxon>
        <taxon>Agaricomycetidae</taxon>
        <taxon>Agaricales</taxon>
        <taxon>Marasmiineae</taxon>
        <taxon>Physalacriaceae</taxon>
        <taxon>Armillaria</taxon>
    </lineage>
</organism>
<keyword evidence="2" id="KW-1185">Reference proteome</keyword>
<dbReference type="EMBL" id="FUEG01000009">
    <property type="protein sequence ID" value="SJL08173.1"/>
    <property type="molecule type" value="Genomic_DNA"/>
</dbReference>
<proteinExistence type="predicted"/>
<name>A0A284RHD7_ARMOS</name>
<dbReference type="Proteomes" id="UP000219338">
    <property type="component" value="Unassembled WGS sequence"/>
</dbReference>
<protein>
    <submittedName>
        <fullName evidence="1">Uncharacterized protein</fullName>
    </submittedName>
</protein>
<evidence type="ECO:0000313" key="1">
    <source>
        <dbReference type="EMBL" id="SJL08173.1"/>
    </source>
</evidence>
<sequence length="76" mass="8521">MQDPRRQNIRIYVALKLGATMVSVFRPDSKKTSVHVDCNILPQPGPDVPASMAHRYGQWDGGIRIEGWLFGPPFPC</sequence>